<dbReference type="InterPro" id="IPR013196">
    <property type="entry name" value="HTH_11"/>
</dbReference>
<evidence type="ECO:0000256" key="2">
    <source>
        <dbReference type="ARBA" id="ARBA00023163"/>
    </source>
</evidence>
<keyword evidence="1" id="KW-0805">Transcription regulation</keyword>
<dbReference type="InterPro" id="IPR001034">
    <property type="entry name" value="DeoR_HTH"/>
</dbReference>
<dbReference type="SMART" id="SM00420">
    <property type="entry name" value="HTH_DEOR"/>
    <property type="match status" value="1"/>
</dbReference>
<protein>
    <submittedName>
        <fullName evidence="4">DeoR family transcriptional regulator</fullName>
    </submittedName>
</protein>
<dbReference type="GO" id="GO:0003700">
    <property type="term" value="F:DNA-binding transcription factor activity"/>
    <property type="evidence" value="ECO:0007669"/>
    <property type="project" value="InterPro"/>
</dbReference>
<gene>
    <name evidence="4" type="ORF">XYCOK13_09710</name>
</gene>
<dbReference type="PANTHER" id="PTHR30363:SF28">
    <property type="entry name" value="TRANSCRIPTIONAL REGULATORY PROTEIN-RELATED"/>
    <property type="match status" value="1"/>
</dbReference>
<proteinExistence type="predicted"/>
<dbReference type="SUPFAM" id="SSF46785">
    <property type="entry name" value="Winged helix' DNA-binding domain"/>
    <property type="match status" value="1"/>
</dbReference>
<accession>A0A8J4GZL6</accession>
<evidence type="ECO:0000313" key="4">
    <source>
        <dbReference type="EMBL" id="GIQ68147.1"/>
    </source>
</evidence>
<evidence type="ECO:0000313" key="5">
    <source>
        <dbReference type="Proteomes" id="UP000677918"/>
    </source>
</evidence>
<dbReference type="EMBL" id="BOVK01000013">
    <property type="protein sequence ID" value="GIQ68147.1"/>
    <property type="molecule type" value="Genomic_DNA"/>
</dbReference>
<dbReference type="InterPro" id="IPR036388">
    <property type="entry name" value="WH-like_DNA-bd_sf"/>
</dbReference>
<evidence type="ECO:0000256" key="1">
    <source>
        <dbReference type="ARBA" id="ARBA00023015"/>
    </source>
</evidence>
<dbReference type="Proteomes" id="UP000677918">
    <property type="component" value="Unassembled WGS sequence"/>
</dbReference>
<dbReference type="Pfam" id="PF08279">
    <property type="entry name" value="HTH_11"/>
    <property type="match status" value="1"/>
</dbReference>
<feature type="domain" description="HTH deoR-type" evidence="3">
    <location>
        <begin position="12"/>
        <end position="56"/>
    </location>
</feature>
<dbReference type="InterPro" id="IPR050313">
    <property type="entry name" value="Carb_Metab_HTH_regulators"/>
</dbReference>
<dbReference type="AlphaFoldDB" id="A0A8J4GZL6"/>
<reference evidence="4" key="1">
    <citation type="submission" date="2021-04" db="EMBL/GenBank/DDBJ databases">
        <title>Draft genome sequence of Xylanibacillus composti strain K13.</title>
        <authorList>
            <person name="Uke A."/>
            <person name="Chhe C."/>
            <person name="Baramee S."/>
            <person name="Kosugi A."/>
        </authorList>
    </citation>
    <scope>NUCLEOTIDE SEQUENCE</scope>
    <source>
        <strain evidence="4">K13</strain>
    </source>
</reference>
<keyword evidence="2" id="KW-0804">Transcription</keyword>
<comment type="caution">
    <text evidence="4">The sequence shown here is derived from an EMBL/GenBank/DDBJ whole genome shotgun (WGS) entry which is preliminary data.</text>
</comment>
<keyword evidence="5" id="KW-1185">Reference proteome</keyword>
<dbReference type="InterPro" id="IPR036390">
    <property type="entry name" value="WH_DNA-bd_sf"/>
</dbReference>
<organism evidence="4 5">
    <name type="scientific">Xylanibacillus composti</name>
    <dbReference type="NCBI Taxonomy" id="1572762"/>
    <lineage>
        <taxon>Bacteria</taxon>
        <taxon>Bacillati</taxon>
        <taxon>Bacillota</taxon>
        <taxon>Bacilli</taxon>
        <taxon>Bacillales</taxon>
        <taxon>Paenibacillaceae</taxon>
        <taxon>Xylanibacillus</taxon>
    </lineage>
</organism>
<sequence length="214" mass="24671">MMEMRQPDVSTKQTILHILKTQGAHSVGELAVQLGVTEMAVRRHIQSLEKDGFLQSAAVKLPKGRPLHRYMLAPEADKLFPKNYNVLALDLLEELEQEDSAMVERLFERRKARLAERYTERMKGKTLSEKVTLLAQIQDESGYMVRVHPDEEGGYTLVEHNCPISHVAYRYQQACRCELQLFRQLLDSEVERTECLAKGGQKCSYQIRPRRVNT</sequence>
<evidence type="ECO:0000259" key="3">
    <source>
        <dbReference type="SMART" id="SM00420"/>
    </source>
</evidence>
<name>A0A8J4GZL6_9BACL</name>
<dbReference type="Gene3D" id="1.10.10.10">
    <property type="entry name" value="Winged helix-like DNA-binding domain superfamily/Winged helix DNA-binding domain"/>
    <property type="match status" value="1"/>
</dbReference>
<dbReference type="PANTHER" id="PTHR30363">
    <property type="entry name" value="HTH-TYPE TRANSCRIPTIONAL REGULATOR SRLR-RELATED"/>
    <property type="match status" value="1"/>
</dbReference>